<keyword evidence="3" id="KW-0238">DNA-binding</keyword>
<evidence type="ECO:0000256" key="1">
    <source>
        <dbReference type="ARBA" id="ARBA00009437"/>
    </source>
</evidence>
<dbReference type="PRINTS" id="PR00039">
    <property type="entry name" value="HTHLYSR"/>
</dbReference>
<dbReference type="Pfam" id="PF03466">
    <property type="entry name" value="LysR_substrate"/>
    <property type="match status" value="1"/>
</dbReference>
<evidence type="ECO:0000256" key="2">
    <source>
        <dbReference type="ARBA" id="ARBA00023015"/>
    </source>
</evidence>
<sequence length="292" mass="33531">MTFEQLNCFIKAVEENTFFDAAETLHITQSTLSKQIIKLEKELNLCLFDRSKRSAMLTPSGNAFYEQALILYHQYETMLNNMQSYRISQKQEIRIGILPIQAQYELTSRINLFTDSYSEYDLSMEELEEEALLSGLNSSQYDMIIVREHLVADSRFQKYPLAEDELVALLPSDHPLSSSPALTLQSIADEHLFLMPRYTSVYKQCMEEFMKCGIIPKTVTNGRIETLINAVELGKGISLIPKTNLKLFNYRHLSVISIEPRILLTIVLAKKKESRMTPAMEYFITALSKKSV</sequence>
<dbReference type="PANTHER" id="PTHR30419">
    <property type="entry name" value="HTH-TYPE TRANSCRIPTIONAL REGULATOR YBHD"/>
    <property type="match status" value="1"/>
</dbReference>
<evidence type="ECO:0000256" key="3">
    <source>
        <dbReference type="ARBA" id="ARBA00023125"/>
    </source>
</evidence>
<evidence type="ECO:0000313" key="6">
    <source>
        <dbReference type="EMBL" id="GAA6498349.1"/>
    </source>
</evidence>
<evidence type="ECO:0000313" key="7">
    <source>
        <dbReference type="Proteomes" id="UP001600941"/>
    </source>
</evidence>
<dbReference type="InterPro" id="IPR036388">
    <property type="entry name" value="WH-like_DNA-bd_sf"/>
</dbReference>
<evidence type="ECO:0000259" key="5">
    <source>
        <dbReference type="PROSITE" id="PS50931"/>
    </source>
</evidence>
<dbReference type="Pfam" id="PF00126">
    <property type="entry name" value="HTH_1"/>
    <property type="match status" value="1"/>
</dbReference>
<dbReference type="Proteomes" id="UP001600941">
    <property type="component" value="Unassembled WGS sequence"/>
</dbReference>
<dbReference type="SUPFAM" id="SSF53850">
    <property type="entry name" value="Periplasmic binding protein-like II"/>
    <property type="match status" value="1"/>
</dbReference>
<dbReference type="SUPFAM" id="SSF46785">
    <property type="entry name" value="Winged helix' DNA-binding domain"/>
    <property type="match status" value="1"/>
</dbReference>
<comment type="caution">
    <text evidence="6">The sequence shown here is derived from an EMBL/GenBank/DDBJ whole genome shotgun (WGS) entry which is preliminary data.</text>
</comment>
<keyword evidence="7" id="KW-1185">Reference proteome</keyword>
<accession>A0ABQ0BP84</accession>
<dbReference type="InterPro" id="IPR036390">
    <property type="entry name" value="WH_DNA-bd_sf"/>
</dbReference>
<keyword evidence="2" id="KW-0805">Transcription regulation</keyword>
<reference evidence="6 7" key="1">
    <citation type="submission" date="2024-04" db="EMBL/GenBank/DDBJ databases">
        <title>Defined microbial consortia suppress multidrug-resistant proinflammatory Enterobacteriaceae via ecological control.</title>
        <authorList>
            <person name="Furuichi M."/>
            <person name="Kawaguchi T."/>
            <person name="Pust M."/>
            <person name="Yasuma K."/>
            <person name="Plichta D."/>
            <person name="Hasegawa N."/>
            <person name="Ohya T."/>
            <person name="Bhattarai S."/>
            <person name="Sasajima S."/>
            <person name="Aoto Y."/>
            <person name="Tuganbaev T."/>
            <person name="Yaginuma M."/>
            <person name="Ueda M."/>
            <person name="Okahashi N."/>
            <person name="Amafuji K."/>
            <person name="Kiridooshi Y."/>
            <person name="Sugita K."/>
            <person name="Strazar M."/>
            <person name="Skelly A."/>
            <person name="Suda W."/>
            <person name="Hattori M."/>
            <person name="Nakamoto N."/>
            <person name="Caballero S."/>
            <person name="Norman J."/>
            <person name="Olle B."/>
            <person name="Tanoue T."/>
            <person name="Arita M."/>
            <person name="Bucci V."/>
            <person name="Atarashi K."/>
            <person name="Xavier R."/>
            <person name="Honda K."/>
        </authorList>
    </citation>
    <scope>NUCLEOTIDE SEQUENCE [LARGE SCALE GENOMIC DNA]</scope>
    <source>
        <strain evidence="7">k34-0107-D12</strain>
    </source>
</reference>
<protein>
    <submittedName>
        <fullName evidence="6">LysR family transcriptional regulator</fullName>
    </submittedName>
</protein>
<keyword evidence="4" id="KW-0804">Transcription</keyword>
<dbReference type="RefSeq" id="WP_227211741.1">
    <property type="nucleotide sequence ID" value="NZ_BAABZQ010000001.1"/>
</dbReference>
<dbReference type="Gene3D" id="1.10.10.10">
    <property type="entry name" value="Winged helix-like DNA-binding domain superfamily/Winged helix DNA-binding domain"/>
    <property type="match status" value="1"/>
</dbReference>
<gene>
    <name evidence="6" type="ORF">K340107D12_11650</name>
</gene>
<dbReference type="InterPro" id="IPR050950">
    <property type="entry name" value="HTH-type_LysR_regulators"/>
</dbReference>
<dbReference type="Gene3D" id="3.40.190.290">
    <property type="match status" value="1"/>
</dbReference>
<dbReference type="PROSITE" id="PS50931">
    <property type="entry name" value="HTH_LYSR"/>
    <property type="match status" value="1"/>
</dbReference>
<dbReference type="CDD" id="cd05466">
    <property type="entry name" value="PBP2_LTTR_substrate"/>
    <property type="match status" value="1"/>
</dbReference>
<dbReference type="InterPro" id="IPR005119">
    <property type="entry name" value="LysR_subst-bd"/>
</dbReference>
<organism evidence="6 7">
    <name type="scientific">Blautia parvula</name>
    <dbReference type="NCBI Taxonomy" id="2877527"/>
    <lineage>
        <taxon>Bacteria</taxon>
        <taxon>Bacillati</taxon>
        <taxon>Bacillota</taxon>
        <taxon>Clostridia</taxon>
        <taxon>Lachnospirales</taxon>
        <taxon>Lachnospiraceae</taxon>
        <taxon>Blautia</taxon>
    </lineage>
</organism>
<feature type="domain" description="HTH lysR-type" evidence="5">
    <location>
        <begin position="1"/>
        <end position="58"/>
    </location>
</feature>
<comment type="similarity">
    <text evidence="1">Belongs to the LysR transcriptional regulatory family.</text>
</comment>
<proteinExistence type="inferred from homology"/>
<dbReference type="InterPro" id="IPR000847">
    <property type="entry name" value="LysR_HTH_N"/>
</dbReference>
<name>A0ABQ0BP84_9FIRM</name>
<evidence type="ECO:0000256" key="4">
    <source>
        <dbReference type="ARBA" id="ARBA00023163"/>
    </source>
</evidence>
<dbReference type="EMBL" id="BAABZQ010000001">
    <property type="protein sequence ID" value="GAA6498349.1"/>
    <property type="molecule type" value="Genomic_DNA"/>
</dbReference>